<dbReference type="PANTHER" id="PTHR42978">
    <property type="entry name" value="QUORUM-QUENCHING LACTONASE YTNP-RELATED-RELATED"/>
    <property type="match status" value="1"/>
</dbReference>
<gene>
    <name evidence="7" type="ORF">A6K24_08800</name>
</gene>
<dbReference type="SUPFAM" id="SSF56281">
    <property type="entry name" value="Metallo-hydrolase/oxidoreductase"/>
    <property type="match status" value="1"/>
</dbReference>
<evidence type="ECO:0000256" key="2">
    <source>
        <dbReference type="ARBA" id="ARBA00007749"/>
    </source>
</evidence>
<keyword evidence="4 7" id="KW-0378">Hydrolase</keyword>
<evidence type="ECO:0000259" key="6">
    <source>
        <dbReference type="SMART" id="SM00849"/>
    </source>
</evidence>
<evidence type="ECO:0000256" key="4">
    <source>
        <dbReference type="ARBA" id="ARBA00022801"/>
    </source>
</evidence>
<evidence type="ECO:0000256" key="1">
    <source>
        <dbReference type="ARBA" id="ARBA00001947"/>
    </source>
</evidence>
<dbReference type="InterPro" id="IPR051013">
    <property type="entry name" value="MBL_superfamily_lactonases"/>
</dbReference>
<feature type="domain" description="Metallo-beta-lactamase" evidence="6">
    <location>
        <begin position="33"/>
        <end position="267"/>
    </location>
</feature>
<keyword evidence="3" id="KW-0479">Metal-binding</keyword>
<dbReference type="OrthoDB" id="333278at2"/>
<dbReference type="Proteomes" id="UP000078534">
    <property type="component" value="Unassembled WGS sequence"/>
</dbReference>
<reference evidence="8" key="1">
    <citation type="submission" date="2016-04" db="EMBL/GenBank/DDBJ databases">
        <authorList>
            <person name="Lyu Z."/>
            <person name="Lyu W."/>
        </authorList>
    </citation>
    <scope>NUCLEOTIDE SEQUENCE [LARGE SCALE GENOMIC DNA]</scope>
    <source>
        <strain evidence="8">C44</strain>
    </source>
</reference>
<organism evidence="7 8">
    <name type="scientific">Metabacillus litoralis</name>
    <dbReference type="NCBI Taxonomy" id="152268"/>
    <lineage>
        <taxon>Bacteria</taxon>
        <taxon>Bacillati</taxon>
        <taxon>Bacillota</taxon>
        <taxon>Bacilli</taxon>
        <taxon>Bacillales</taxon>
        <taxon>Bacillaceae</taxon>
        <taxon>Metabacillus</taxon>
    </lineage>
</organism>
<dbReference type="STRING" id="152268.A6K24_08800"/>
<dbReference type="CDD" id="cd07730">
    <property type="entry name" value="metallo-hydrolase-like_MBL-fold"/>
    <property type="match status" value="1"/>
</dbReference>
<evidence type="ECO:0000256" key="5">
    <source>
        <dbReference type="ARBA" id="ARBA00022833"/>
    </source>
</evidence>
<dbReference type="SMART" id="SM00849">
    <property type="entry name" value="Lactamase_B"/>
    <property type="match status" value="1"/>
</dbReference>
<dbReference type="GO" id="GO:0016787">
    <property type="term" value="F:hydrolase activity"/>
    <property type="evidence" value="ECO:0007669"/>
    <property type="project" value="UniProtKB-KW"/>
</dbReference>
<dbReference type="GO" id="GO:0046872">
    <property type="term" value="F:metal ion binding"/>
    <property type="evidence" value="ECO:0007669"/>
    <property type="project" value="UniProtKB-KW"/>
</dbReference>
<proteinExistence type="inferred from homology"/>
<dbReference type="InterPro" id="IPR036866">
    <property type="entry name" value="RibonucZ/Hydroxyglut_hydro"/>
</dbReference>
<dbReference type="InterPro" id="IPR001279">
    <property type="entry name" value="Metallo-B-lactamas"/>
</dbReference>
<dbReference type="EMBL" id="LWSG01000042">
    <property type="protein sequence ID" value="OAS83208.1"/>
    <property type="molecule type" value="Genomic_DNA"/>
</dbReference>
<comment type="cofactor">
    <cofactor evidence="1">
        <name>Zn(2+)</name>
        <dbReference type="ChEBI" id="CHEBI:29105"/>
    </cofactor>
</comment>
<protein>
    <submittedName>
        <fullName evidence="7">MBL fold metallo-hydrolase</fullName>
    </submittedName>
</protein>
<dbReference type="AlphaFoldDB" id="A0A179SPH6"/>
<dbReference type="PANTHER" id="PTHR42978:SF2">
    <property type="entry name" value="102 KBASES UNSTABLE REGION: FROM 1 TO 119443"/>
    <property type="match status" value="1"/>
</dbReference>
<name>A0A179SPH6_9BACI</name>
<evidence type="ECO:0000313" key="8">
    <source>
        <dbReference type="Proteomes" id="UP000078534"/>
    </source>
</evidence>
<evidence type="ECO:0000313" key="7">
    <source>
        <dbReference type="EMBL" id="OAS83208.1"/>
    </source>
</evidence>
<dbReference type="Pfam" id="PF00753">
    <property type="entry name" value="Lactamase_B"/>
    <property type="match status" value="1"/>
</dbReference>
<comment type="caution">
    <text evidence="7">The sequence shown here is derived from an EMBL/GenBank/DDBJ whole genome shotgun (WGS) entry which is preliminary data.</text>
</comment>
<dbReference type="Gene3D" id="3.60.15.10">
    <property type="entry name" value="Ribonuclease Z/Hydroxyacylglutathione hydrolase-like"/>
    <property type="match status" value="1"/>
</dbReference>
<comment type="similarity">
    <text evidence="2">Belongs to the metallo-beta-lactamase superfamily.</text>
</comment>
<keyword evidence="8" id="KW-1185">Reference proteome</keyword>
<evidence type="ECO:0000256" key="3">
    <source>
        <dbReference type="ARBA" id="ARBA00022723"/>
    </source>
</evidence>
<accession>A0A179SPH6</accession>
<sequence length="282" mass="31932">MKISTLKLYECGYCTHPEKIVLPNETLKSIEFPATVALIKHPIKGYILFDTGYTTHFSEATKKFPYSLYAKLTPVFFTEEKSIKKQLEKDGIKAEEINTIILSHFHGDHTGGLKDFPDAKILTFRKGYEPIKSMSKLHALTKGCLLDLIPEDIDTRISFIDQAEIKLDIGYGEFTTGFDVFGDNSIIAVDLTGHAIGQFGIFVNLQSGKRVLLCADAVWLSQAYEKLIFPHKVANLLIEDIKAYKKNVIKLHQLSRTNSEIDILPTHCQKTWELVKKGFVYE</sequence>
<dbReference type="RefSeq" id="WP_066337438.1">
    <property type="nucleotide sequence ID" value="NZ_LWSG01000042.1"/>
</dbReference>
<keyword evidence="5" id="KW-0862">Zinc</keyword>